<sequence length="192" mass="21536">MPEDDMADLGAAKALANPLRQRILRELELLGEATSTTLAARLGVTTGGTSYNLRILAEHGFVEEVPERARGKERWWRSARRSVRFEPRGAQEPAMRDAVDLLAEVWFGEDKELLARLDEVRDQLGPWAAARPFSRGVITVDLDELMAFFTDYLALLKRYQRPHGQAAPGARTVHTRFVAFPDPEEGATGRHD</sequence>
<dbReference type="Gene3D" id="1.10.10.10">
    <property type="entry name" value="Winged helix-like DNA-binding domain superfamily/Winged helix DNA-binding domain"/>
    <property type="match status" value="1"/>
</dbReference>
<dbReference type="Pfam" id="PF12840">
    <property type="entry name" value="HTH_20"/>
    <property type="match status" value="1"/>
</dbReference>
<evidence type="ECO:0000313" key="6">
    <source>
        <dbReference type="Proteomes" id="UP001589568"/>
    </source>
</evidence>
<comment type="caution">
    <text evidence="5">The sequence shown here is derived from an EMBL/GenBank/DDBJ whole genome shotgun (WGS) entry which is preliminary data.</text>
</comment>
<reference evidence="5 6" key="1">
    <citation type="submission" date="2024-09" db="EMBL/GenBank/DDBJ databases">
        <authorList>
            <person name="Sun Q."/>
            <person name="Mori K."/>
        </authorList>
    </citation>
    <scope>NUCLEOTIDE SEQUENCE [LARGE SCALE GENOMIC DNA]</scope>
    <source>
        <strain evidence="5 6">JCM 3324</strain>
    </source>
</reference>
<dbReference type="InterPro" id="IPR011991">
    <property type="entry name" value="ArsR-like_HTH"/>
</dbReference>
<evidence type="ECO:0000313" key="5">
    <source>
        <dbReference type="EMBL" id="MFB9476444.1"/>
    </source>
</evidence>
<dbReference type="CDD" id="cd00090">
    <property type="entry name" value="HTH_ARSR"/>
    <property type="match status" value="1"/>
</dbReference>
<dbReference type="InterPro" id="IPR036388">
    <property type="entry name" value="WH-like_DNA-bd_sf"/>
</dbReference>
<keyword evidence="3" id="KW-0804">Transcription</keyword>
<dbReference type="SMART" id="SM00418">
    <property type="entry name" value="HTH_ARSR"/>
    <property type="match status" value="1"/>
</dbReference>
<evidence type="ECO:0000256" key="3">
    <source>
        <dbReference type="ARBA" id="ARBA00023163"/>
    </source>
</evidence>
<proteinExistence type="predicted"/>
<dbReference type="InterPro" id="IPR001845">
    <property type="entry name" value="HTH_ArsR_DNA-bd_dom"/>
</dbReference>
<keyword evidence="6" id="KW-1185">Reference proteome</keyword>
<organism evidence="5 6">
    <name type="scientific">Nonomuraea salmonea</name>
    <dbReference type="NCBI Taxonomy" id="46181"/>
    <lineage>
        <taxon>Bacteria</taxon>
        <taxon>Bacillati</taxon>
        <taxon>Actinomycetota</taxon>
        <taxon>Actinomycetes</taxon>
        <taxon>Streptosporangiales</taxon>
        <taxon>Streptosporangiaceae</taxon>
        <taxon>Nonomuraea</taxon>
    </lineage>
</organism>
<evidence type="ECO:0000256" key="1">
    <source>
        <dbReference type="ARBA" id="ARBA00023015"/>
    </source>
</evidence>
<dbReference type="PANTHER" id="PTHR33154:SF15">
    <property type="entry name" value="REGULATORY PROTEIN ARSR"/>
    <property type="match status" value="1"/>
</dbReference>
<name>A0ABV5P1K4_9ACTN</name>
<dbReference type="EMBL" id="JBHMCF010000051">
    <property type="protein sequence ID" value="MFB9476444.1"/>
    <property type="molecule type" value="Genomic_DNA"/>
</dbReference>
<dbReference type="SUPFAM" id="SSF46785">
    <property type="entry name" value="Winged helix' DNA-binding domain"/>
    <property type="match status" value="1"/>
</dbReference>
<evidence type="ECO:0000256" key="2">
    <source>
        <dbReference type="ARBA" id="ARBA00023125"/>
    </source>
</evidence>
<accession>A0ABV5P1K4</accession>
<dbReference type="RefSeq" id="WP_345400345.1">
    <property type="nucleotide sequence ID" value="NZ_BAAAXS010000001.1"/>
</dbReference>
<protein>
    <submittedName>
        <fullName evidence="5">ArsR/SmtB family transcription factor</fullName>
    </submittedName>
</protein>
<feature type="domain" description="HTH arsR-type" evidence="4">
    <location>
        <begin position="10"/>
        <end position="104"/>
    </location>
</feature>
<evidence type="ECO:0000259" key="4">
    <source>
        <dbReference type="SMART" id="SM00418"/>
    </source>
</evidence>
<dbReference type="Proteomes" id="UP001589568">
    <property type="component" value="Unassembled WGS sequence"/>
</dbReference>
<dbReference type="PANTHER" id="PTHR33154">
    <property type="entry name" value="TRANSCRIPTIONAL REGULATOR, ARSR FAMILY"/>
    <property type="match status" value="1"/>
</dbReference>
<dbReference type="InterPro" id="IPR036390">
    <property type="entry name" value="WH_DNA-bd_sf"/>
</dbReference>
<gene>
    <name evidence="5" type="ORF">ACFFR3_43720</name>
</gene>
<keyword evidence="2" id="KW-0238">DNA-binding</keyword>
<keyword evidence="1" id="KW-0805">Transcription regulation</keyword>
<dbReference type="InterPro" id="IPR051081">
    <property type="entry name" value="HTH_MetalResp_TranReg"/>
</dbReference>